<organism evidence="1 2">
    <name type="scientific">Actinoplanes sichuanensis</name>
    <dbReference type="NCBI Taxonomy" id="512349"/>
    <lineage>
        <taxon>Bacteria</taxon>
        <taxon>Bacillati</taxon>
        <taxon>Actinomycetota</taxon>
        <taxon>Actinomycetes</taxon>
        <taxon>Micromonosporales</taxon>
        <taxon>Micromonosporaceae</taxon>
        <taxon>Actinoplanes</taxon>
    </lineage>
</organism>
<sequence>MAEVVVEIHVPLTPVAGLDRGAYPYPWIDQIEEFLAELEEDGTVEVADDGEEFGDVYVFFIAGAAEAELLATASRAVSLDDVPDGAFAMVTDDEAAEWGLGRRIDLPLS</sequence>
<gene>
    <name evidence="1" type="ORF">ACFQ5G_51160</name>
</gene>
<keyword evidence="2" id="KW-1185">Reference proteome</keyword>
<dbReference type="RefSeq" id="WP_317796703.1">
    <property type="nucleotide sequence ID" value="NZ_AP028461.1"/>
</dbReference>
<dbReference type="Proteomes" id="UP001597183">
    <property type="component" value="Unassembled WGS sequence"/>
</dbReference>
<accession>A0ABW4AU71</accession>
<name>A0ABW4AU71_9ACTN</name>
<evidence type="ECO:0000313" key="1">
    <source>
        <dbReference type="EMBL" id="MFD1373742.1"/>
    </source>
</evidence>
<proteinExistence type="predicted"/>
<protein>
    <submittedName>
        <fullName evidence="1">Uncharacterized protein</fullName>
    </submittedName>
</protein>
<dbReference type="EMBL" id="JBHTMK010000070">
    <property type="protein sequence ID" value="MFD1373742.1"/>
    <property type="molecule type" value="Genomic_DNA"/>
</dbReference>
<reference evidence="2" key="1">
    <citation type="journal article" date="2019" name="Int. J. Syst. Evol. Microbiol.">
        <title>The Global Catalogue of Microorganisms (GCM) 10K type strain sequencing project: providing services to taxonomists for standard genome sequencing and annotation.</title>
        <authorList>
            <consortium name="The Broad Institute Genomics Platform"/>
            <consortium name="The Broad Institute Genome Sequencing Center for Infectious Disease"/>
            <person name="Wu L."/>
            <person name="Ma J."/>
        </authorList>
    </citation>
    <scope>NUCLEOTIDE SEQUENCE [LARGE SCALE GENOMIC DNA]</scope>
    <source>
        <strain evidence="2">CCM 7526</strain>
    </source>
</reference>
<comment type="caution">
    <text evidence="1">The sequence shown here is derived from an EMBL/GenBank/DDBJ whole genome shotgun (WGS) entry which is preliminary data.</text>
</comment>
<evidence type="ECO:0000313" key="2">
    <source>
        <dbReference type="Proteomes" id="UP001597183"/>
    </source>
</evidence>